<gene>
    <name evidence="2" type="ORF">F5147DRAFT_743744</name>
</gene>
<protein>
    <recommendedName>
        <fullName evidence="1">DUF6830 domain-containing protein</fullName>
    </recommendedName>
</protein>
<reference evidence="2" key="1">
    <citation type="journal article" date="2020" name="New Phytol.">
        <title>Comparative genomics reveals dynamic genome evolution in host specialist ectomycorrhizal fungi.</title>
        <authorList>
            <person name="Lofgren L.A."/>
            <person name="Nguyen N.H."/>
            <person name="Vilgalys R."/>
            <person name="Ruytinx J."/>
            <person name="Liao H.L."/>
            <person name="Branco S."/>
            <person name="Kuo A."/>
            <person name="LaButti K."/>
            <person name="Lipzen A."/>
            <person name="Andreopoulos W."/>
            <person name="Pangilinan J."/>
            <person name="Riley R."/>
            <person name="Hundley H."/>
            <person name="Na H."/>
            <person name="Barry K."/>
            <person name="Grigoriev I.V."/>
            <person name="Stajich J.E."/>
            <person name="Kennedy P.G."/>
        </authorList>
    </citation>
    <scope>NUCLEOTIDE SEQUENCE</scope>
    <source>
        <strain evidence="2">FC423</strain>
    </source>
</reference>
<dbReference type="AlphaFoldDB" id="A0A9P7JY35"/>
<dbReference type="RefSeq" id="XP_041297011.1">
    <property type="nucleotide sequence ID" value="XM_041439623.1"/>
</dbReference>
<organism evidence="2 3">
    <name type="scientific">Suillus discolor</name>
    <dbReference type="NCBI Taxonomy" id="1912936"/>
    <lineage>
        <taxon>Eukaryota</taxon>
        <taxon>Fungi</taxon>
        <taxon>Dikarya</taxon>
        <taxon>Basidiomycota</taxon>
        <taxon>Agaricomycotina</taxon>
        <taxon>Agaricomycetes</taxon>
        <taxon>Agaricomycetidae</taxon>
        <taxon>Boletales</taxon>
        <taxon>Suillineae</taxon>
        <taxon>Suillaceae</taxon>
        <taxon>Suillus</taxon>
    </lineage>
</organism>
<dbReference type="OrthoDB" id="2576233at2759"/>
<name>A0A9P7JY35_9AGAM</name>
<dbReference type="InterPro" id="IPR049233">
    <property type="entry name" value="DUF6830"/>
</dbReference>
<keyword evidence="3" id="KW-1185">Reference proteome</keyword>
<dbReference type="Pfam" id="PF18759">
    <property type="entry name" value="Plavaka"/>
    <property type="match status" value="2"/>
</dbReference>
<dbReference type="EMBL" id="JABBWM010000008">
    <property type="protein sequence ID" value="KAG2115294.1"/>
    <property type="molecule type" value="Genomic_DNA"/>
</dbReference>
<accession>A0A9P7JY35</accession>
<evidence type="ECO:0000313" key="3">
    <source>
        <dbReference type="Proteomes" id="UP000823399"/>
    </source>
</evidence>
<proteinExistence type="predicted"/>
<dbReference type="GeneID" id="64701882"/>
<evidence type="ECO:0000259" key="1">
    <source>
        <dbReference type="Pfam" id="PF20722"/>
    </source>
</evidence>
<dbReference type="Proteomes" id="UP000823399">
    <property type="component" value="Unassembled WGS sequence"/>
</dbReference>
<feature type="domain" description="DUF6830" evidence="1">
    <location>
        <begin position="522"/>
        <end position="624"/>
    </location>
</feature>
<dbReference type="Pfam" id="PF20722">
    <property type="entry name" value="DUF6830"/>
    <property type="match status" value="1"/>
</dbReference>
<comment type="caution">
    <text evidence="2">The sequence shown here is derived from an EMBL/GenBank/DDBJ whole genome shotgun (WGS) entry which is preliminary data.</text>
</comment>
<dbReference type="InterPro" id="IPR041078">
    <property type="entry name" value="Plavaka"/>
</dbReference>
<sequence>MKAHDYEAHRAHNMYYPFADREEWELAKFLSDNLNQGQITRFLKLLWVKSETQKPLAYKSAQQMFTFMDALPKGPKWRCTTIHTEGYITTHPVHLIWRDALEVTWHIFGNPVFANDMEFDPYKIQVNGEREYSEWMSCSQAHGIQDQLPSGATIVPIVLASDKTPVTRQSGGLEMHPMFLTTANIRLDIRMKATLHAWSCIVYMPIPQFICHPDFCSLLQARIWHRRVDIVCENLKITAATGTSMVDPSALHRLCQCMDPWKVQEFQEEAKSLYLSRVQLPFWHNWRFSDPAYFLAPDILHTLHKFFLTISSSGARKQHKHIGTRHFSQGVLHIQQMTGREHRDIQHTIVATLAGVADANFIQAISQSPTFTPSSITAMTSSLAEFHRFKRAIISAEAHRGTSAIPNLGAPIQFTSETSERMLITHCKGPFTRISHQRASFMQQIVCLLDQEDTACQFDLYALLRSKSLSINNLIDNEFEEVVDINPVCDWIMRVSPKEVSRFHSPHPVRNHFLKRLLSEDSRVTFHVTVSSDLADKSPNSLVRLYHLPNFPNLLHAFIERVNGSGSHFQTCLLKVWNKFHLQLHSDLRPHLVMPSQQVQAYPPSGAYPLGNCDMVLLQTQNDDQVVVAQVRMVFGLSTRGSALPPELSEPLLYVQLFEVISRPQDDHVVMMYRVKQWFDTGPDGTRARLRMIVPLVDVTHATELIPEYGQRVNHDVTAATSLELYDTFYLNSFSDKEWYHALHTEFY</sequence>
<evidence type="ECO:0000313" key="2">
    <source>
        <dbReference type="EMBL" id="KAG2115294.1"/>
    </source>
</evidence>